<keyword evidence="4" id="KW-0813">Transport</keyword>
<evidence type="ECO:0000256" key="6">
    <source>
        <dbReference type="ARBA" id="ARBA00022737"/>
    </source>
</evidence>
<dbReference type="Gene3D" id="3.80.10.10">
    <property type="entry name" value="Ribonuclease Inhibitor"/>
    <property type="match status" value="1"/>
</dbReference>
<dbReference type="InterPro" id="IPR032675">
    <property type="entry name" value="LRR_dom_sf"/>
</dbReference>
<dbReference type="PaxDb" id="9986-ENSOCUP00000012926"/>
<dbReference type="SUPFAM" id="SSF46934">
    <property type="entry name" value="UBA-like"/>
    <property type="match status" value="1"/>
</dbReference>
<dbReference type="Proteomes" id="UP000001811">
    <property type="component" value="Chromosome X"/>
</dbReference>
<dbReference type="Ensembl" id="ENSOCUT00000015043.4">
    <property type="protein sequence ID" value="ENSOCUP00000012926.4"/>
    <property type="gene ID" value="ENSOCUG00000015043.4"/>
</dbReference>
<comment type="subcellular location">
    <subcellularLocation>
        <location evidence="1">Nucleus</location>
        <location evidence="1">Nuclear pore complex</location>
    </subcellularLocation>
    <subcellularLocation>
        <location evidence="2">Nucleus</location>
        <location evidence="2">Nucleoplasm</location>
    </subcellularLocation>
</comment>
<dbReference type="eggNOG" id="KOG3763">
    <property type="taxonomic scope" value="Eukaryota"/>
</dbReference>
<reference evidence="17" key="3">
    <citation type="submission" date="2025-09" db="UniProtKB">
        <authorList>
            <consortium name="Ensembl"/>
        </authorList>
    </citation>
    <scope>IDENTIFICATION</scope>
    <source>
        <strain evidence="17">Thorbecke</strain>
    </source>
</reference>
<evidence type="ECO:0000313" key="17">
    <source>
        <dbReference type="Ensembl" id="ENSOCUP00000012926.4"/>
    </source>
</evidence>
<evidence type="ECO:0000256" key="10">
    <source>
        <dbReference type="ARBA" id="ARBA00023242"/>
    </source>
</evidence>
<dbReference type="InterPro" id="IPR035979">
    <property type="entry name" value="RBD_domain_sf"/>
</dbReference>
<dbReference type="AlphaFoldDB" id="G1T8L7"/>
<evidence type="ECO:0000256" key="8">
    <source>
        <dbReference type="ARBA" id="ARBA00023010"/>
    </source>
</evidence>
<dbReference type="HOGENOM" id="CLU_011280_2_0_1"/>
<dbReference type="STRING" id="9986.ENSOCUP00000012926"/>
<protein>
    <recommendedName>
        <fullName evidence="13">Tip-associated protein</fullName>
    </recommendedName>
    <alternativeName>
        <fullName evidence="11">Tip-associating protein</fullName>
    </alternativeName>
    <alternativeName>
        <fullName evidence="12">mRNA export factor TAP</fullName>
    </alternativeName>
</protein>
<dbReference type="SUPFAM" id="SSF54928">
    <property type="entry name" value="RNA-binding domain, RBD"/>
    <property type="match status" value="1"/>
</dbReference>
<dbReference type="FunCoup" id="G1T8L7">
    <property type="interactions" value="121"/>
</dbReference>
<dbReference type="InterPro" id="IPR032710">
    <property type="entry name" value="NTF2-like_dom_sf"/>
</dbReference>
<dbReference type="FunFam" id="3.10.450.50:FF:000004">
    <property type="entry name" value="Nuclear RNA export factor 1"/>
    <property type="match status" value="1"/>
</dbReference>
<dbReference type="InParanoid" id="G1T8L7"/>
<dbReference type="InterPro" id="IPR005637">
    <property type="entry name" value="TAP_C_dom"/>
</dbReference>
<dbReference type="PANTHER" id="PTHR10662">
    <property type="entry name" value="NUCLEAR RNA EXPORT FACTOR"/>
    <property type="match status" value="1"/>
</dbReference>
<dbReference type="InterPro" id="IPR018222">
    <property type="entry name" value="Nuclear_transport_factor_2_euk"/>
</dbReference>
<name>G1T8L7_RABIT</name>
<evidence type="ECO:0000256" key="9">
    <source>
        <dbReference type="ARBA" id="ARBA00023132"/>
    </source>
</evidence>
<dbReference type="Pfam" id="PF22602">
    <property type="entry name" value="NXF_NTF2"/>
    <property type="match status" value="1"/>
</dbReference>
<dbReference type="Bgee" id="ENSOCUG00000015043">
    <property type="expression patterns" value="Expressed in testis"/>
</dbReference>
<dbReference type="InterPro" id="IPR015245">
    <property type="entry name" value="Tap_RNA-bd"/>
</dbReference>
<dbReference type="PANTHER" id="PTHR10662:SF15">
    <property type="entry name" value="NUCLEAR RNA EXPORT FACTOR 5"/>
    <property type="match status" value="1"/>
</dbReference>
<evidence type="ECO:0000259" key="15">
    <source>
        <dbReference type="PROSITE" id="PS50177"/>
    </source>
</evidence>
<sequence>MYLNLFFLSCAFWRSTKHSSQKTATTNMSFTQRKSGANQREERSGSSSVHEGRKRSWGSFQGNFSGRNLLYEHSRHEHLRSHRHDDDGTVAMRNVHQEPQLRRTPNNMQYSKRRLKYNHDHVDAYGSKKCPEGEMEDGTVSCWFKVTVPNGRKYNKKWLLSSIQSESTVHFTPVDFHYINNQARFFVQYSDTASALKNVSHKICDDENRKIPIFVNRSSVPYSVKNKLKPEEMEQLKLTLNKRYDASRQALDLQNLRFDPDLVGHDIDMILNRRQCMDATLKIIEGNFPELLSLNLCNNKLYQLDGLCDIIENAPKVKILNLSNNELKTACELNKLKELNLEELWLEGNPLWRTFPNHSAYVSAMQDCFPNLLRLDGREIASPVVIDVGAPKLVKLSKEIPKGTEMLKSLVLQFLQEYYFIYDYGDRRGLLGTYHDKACFSLTMPFNSMDPVPSGLFVYLQNSRNIKNVTDPHLRRQLLKHTSRDIVDALSVLPRTKHDFSSFSIDMWFHTETMLCFSVNGVFKEENGSPDSVFAFTRTFIAIPGSTSSLCITNDQLFVKNVSSSMLQCTSSIPGATPSSSCTPVLSQLQLQMVQSFSTQSGMKIEWSQKCLEENEWNYTRAAQAFINLQTQGTIPKEAFQQSV</sequence>
<dbReference type="SMART" id="SM00804">
    <property type="entry name" value="TAP_C"/>
    <property type="match status" value="1"/>
</dbReference>
<proteinExistence type="inferred from homology"/>
<dbReference type="InterPro" id="IPR009060">
    <property type="entry name" value="UBA-like_sf"/>
</dbReference>
<accession>G1T8L7</accession>
<keyword evidence="9" id="KW-0906">Nuclear pore complex</keyword>
<dbReference type="GO" id="GO:0005654">
    <property type="term" value="C:nucleoplasm"/>
    <property type="evidence" value="ECO:0007669"/>
    <property type="project" value="UniProtKB-SubCell"/>
</dbReference>
<dbReference type="Gene3D" id="3.30.70.330">
    <property type="match status" value="1"/>
</dbReference>
<dbReference type="InterPro" id="IPR012677">
    <property type="entry name" value="Nucleotide-bd_a/b_plait_sf"/>
</dbReference>
<dbReference type="Gene3D" id="1.10.8.10">
    <property type="entry name" value="DNA helicase RuvA subunit, C-terminal domain"/>
    <property type="match status" value="1"/>
</dbReference>
<dbReference type="InterPro" id="IPR057125">
    <property type="entry name" value="NXF1/2/3/5-like_LRR"/>
</dbReference>
<dbReference type="EMBL" id="AAGW02046113">
    <property type="status" value="NOT_ANNOTATED_CDS"/>
    <property type="molecule type" value="Genomic_DNA"/>
</dbReference>
<gene>
    <name evidence="17" type="primary">LOC100340535</name>
</gene>
<feature type="domain" description="NTF2" evidence="15">
    <location>
        <begin position="410"/>
        <end position="559"/>
    </location>
</feature>
<evidence type="ECO:0000256" key="2">
    <source>
        <dbReference type="ARBA" id="ARBA00004642"/>
    </source>
</evidence>
<dbReference type="Gene3D" id="3.10.450.50">
    <property type="match status" value="1"/>
</dbReference>
<dbReference type="SUPFAM" id="SSF52058">
    <property type="entry name" value="L domain-like"/>
    <property type="match status" value="1"/>
</dbReference>
<dbReference type="GO" id="GO:0003723">
    <property type="term" value="F:RNA binding"/>
    <property type="evidence" value="ECO:0007669"/>
    <property type="project" value="InterPro"/>
</dbReference>
<keyword evidence="6" id="KW-0677">Repeat</keyword>
<dbReference type="PROSITE" id="PS50177">
    <property type="entry name" value="NTF2_DOMAIN"/>
    <property type="match status" value="1"/>
</dbReference>
<dbReference type="GO" id="GO:0016973">
    <property type="term" value="P:poly(A)+ mRNA export from nucleus"/>
    <property type="evidence" value="ECO:0007669"/>
    <property type="project" value="TreeGrafter"/>
</dbReference>
<feature type="domain" description="TAP-C" evidence="16">
    <location>
        <begin position="588"/>
        <end position="643"/>
    </location>
</feature>
<keyword evidence="8" id="KW-0811">Translocation</keyword>
<dbReference type="GeneTree" id="ENSGT00390000007539"/>
<reference evidence="17" key="2">
    <citation type="submission" date="2025-08" db="UniProtKB">
        <authorList>
            <consortium name="Ensembl"/>
        </authorList>
    </citation>
    <scope>IDENTIFICATION</scope>
    <source>
        <strain evidence="17">Thorbecke</strain>
    </source>
</reference>
<keyword evidence="5" id="KW-0433">Leucine-rich repeat</keyword>
<keyword evidence="9" id="KW-0653">Protein transport</keyword>
<keyword evidence="18" id="KW-1185">Reference proteome</keyword>
<dbReference type="Pfam" id="PF24048">
    <property type="entry name" value="LRR_NXF1-5"/>
    <property type="match status" value="1"/>
</dbReference>
<evidence type="ECO:0000256" key="13">
    <source>
        <dbReference type="ARBA" id="ARBA00082469"/>
    </source>
</evidence>
<evidence type="ECO:0000256" key="1">
    <source>
        <dbReference type="ARBA" id="ARBA00004567"/>
    </source>
</evidence>
<evidence type="ECO:0000256" key="12">
    <source>
        <dbReference type="ARBA" id="ARBA00080675"/>
    </source>
</evidence>
<dbReference type="InterPro" id="IPR030217">
    <property type="entry name" value="NXF_fam"/>
</dbReference>
<evidence type="ECO:0000256" key="5">
    <source>
        <dbReference type="ARBA" id="ARBA00022614"/>
    </source>
</evidence>
<evidence type="ECO:0000256" key="11">
    <source>
        <dbReference type="ARBA" id="ARBA00077623"/>
    </source>
</evidence>
<dbReference type="EMBL" id="AAGW02046112">
    <property type="status" value="NOT_ANNOTATED_CDS"/>
    <property type="molecule type" value="Genomic_DNA"/>
</dbReference>
<dbReference type="SUPFAM" id="SSF54427">
    <property type="entry name" value="NTF2-like"/>
    <property type="match status" value="1"/>
</dbReference>
<dbReference type="Pfam" id="PF09162">
    <property type="entry name" value="Tap-RNA_bind"/>
    <property type="match status" value="1"/>
</dbReference>
<evidence type="ECO:0000313" key="18">
    <source>
        <dbReference type="Proteomes" id="UP000001811"/>
    </source>
</evidence>
<reference evidence="17 18" key="1">
    <citation type="journal article" date="2011" name="Nature">
        <title>A high-resolution map of human evolutionary constraint using 29 mammals.</title>
        <authorList>
            <person name="Lindblad-Toh K."/>
            <person name="Garber M."/>
            <person name="Zuk O."/>
            <person name="Lin M.F."/>
            <person name="Parker B.J."/>
            <person name="Washietl S."/>
            <person name="Kheradpour P."/>
            <person name="Ernst J."/>
            <person name="Jordan G."/>
            <person name="Mauceli E."/>
            <person name="Ward L.D."/>
            <person name="Lowe C.B."/>
            <person name="Holloway A.K."/>
            <person name="Clamp M."/>
            <person name="Gnerre S."/>
            <person name="Alfoldi J."/>
            <person name="Beal K."/>
            <person name="Chang J."/>
            <person name="Clawson H."/>
            <person name="Cuff J."/>
            <person name="Di Palma F."/>
            <person name="Fitzgerald S."/>
            <person name="Flicek P."/>
            <person name="Guttman M."/>
            <person name="Hubisz M.J."/>
            <person name="Jaffe D.B."/>
            <person name="Jungreis I."/>
            <person name="Kent W.J."/>
            <person name="Kostka D."/>
            <person name="Lara M."/>
            <person name="Martins A.L."/>
            <person name="Massingham T."/>
            <person name="Moltke I."/>
            <person name="Raney B.J."/>
            <person name="Rasmussen M.D."/>
            <person name="Robinson J."/>
            <person name="Stark A."/>
            <person name="Vilella A.J."/>
            <person name="Wen J."/>
            <person name="Xie X."/>
            <person name="Zody M.C."/>
            <person name="Baldwin J."/>
            <person name="Bloom T."/>
            <person name="Chin C.W."/>
            <person name="Heiman D."/>
            <person name="Nicol R."/>
            <person name="Nusbaum C."/>
            <person name="Young S."/>
            <person name="Wilkinson J."/>
            <person name="Worley K.C."/>
            <person name="Kovar C.L."/>
            <person name="Muzny D.M."/>
            <person name="Gibbs R.A."/>
            <person name="Cree A."/>
            <person name="Dihn H.H."/>
            <person name="Fowler G."/>
            <person name="Jhangiani S."/>
            <person name="Joshi V."/>
            <person name="Lee S."/>
            <person name="Lewis L.R."/>
            <person name="Nazareth L.V."/>
            <person name="Okwuonu G."/>
            <person name="Santibanez J."/>
            <person name="Warren W.C."/>
            <person name="Mardis E.R."/>
            <person name="Weinstock G.M."/>
            <person name="Wilson R.K."/>
            <person name="Delehaunty K."/>
            <person name="Dooling D."/>
            <person name="Fronik C."/>
            <person name="Fulton L."/>
            <person name="Fulton B."/>
            <person name="Graves T."/>
            <person name="Minx P."/>
            <person name="Sodergren E."/>
            <person name="Birney E."/>
            <person name="Margulies E.H."/>
            <person name="Herrero J."/>
            <person name="Green E.D."/>
            <person name="Haussler D."/>
            <person name="Siepel A."/>
            <person name="Goldman N."/>
            <person name="Pollard K.S."/>
            <person name="Pedersen J.S."/>
            <person name="Lander E.S."/>
            <person name="Kellis M."/>
        </authorList>
    </citation>
    <scope>NUCLEOTIDE SEQUENCE [LARGE SCALE GENOMIC DNA]</scope>
    <source>
        <strain evidence="17 18">Thorbecke inbred</strain>
    </source>
</reference>
<evidence type="ECO:0000256" key="14">
    <source>
        <dbReference type="SAM" id="MobiDB-lite"/>
    </source>
</evidence>
<dbReference type="InterPro" id="IPR002075">
    <property type="entry name" value="NTF2_dom"/>
</dbReference>
<evidence type="ECO:0000256" key="3">
    <source>
        <dbReference type="ARBA" id="ARBA00009285"/>
    </source>
</evidence>
<dbReference type="PROSITE" id="PS51281">
    <property type="entry name" value="TAP_C"/>
    <property type="match status" value="1"/>
</dbReference>
<dbReference type="GO" id="GO:0015031">
    <property type="term" value="P:protein transport"/>
    <property type="evidence" value="ECO:0007669"/>
    <property type="project" value="UniProtKB-KW"/>
</dbReference>
<dbReference type="Pfam" id="PF03943">
    <property type="entry name" value="TAP_C"/>
    <property type="match status" value="1"/>
</dbReference>
<dbReference type="FunFam" id="3.80.10.10:FF:000183">
    <property type="entry name" value="nuclear RNA export factor 2-like"/>
    <property type="match status" value="1"/>
</dbReference>
<keyword evidence="10" id="KW-0539">Nucleus</keyword>
<dbReference type="PROSITE" id="PS51450">
    <property type="entry name" value="LRR"/>
    <property type="match status" value="1"/>
</dbReference>
<keyword evidence="7" id="KW-0509">mRNA transport</keyword>
<evidence type="ECO:0000256" key="7">
    <source>
        <dbReference type="ARBA" id="ARBA00022816"/>
    </source>
</evidence>
<evidence type="ECO:0000259" key="16">
    <source>
        <dbReference type="PROSITE" id="PS51281"/>
    </source>
</evidence>
<dbReference type="InterPro" id="IPR001611">
    <property type="entry name" value="Leu-rich_rpt"/>
</dbReference>
<dbReference type="CDD" id="cd14342">
    <property type="entry name" value="UBA_TAP-C"/>
    <property type="match status" value="1"/>
</dbReference>
<evidence type="ECO:0000256" key="4">
    <source>
        <dbReference type="ARBA" id="ARBA00022448"/>
    </source>
</evidence>
<dbReference type="GO" id="GO:0005643">
    <property type="term" value="C:nuclear pore"/>
    <property type="evidence" value="ECO:0007669"/>
    <property type="project" value="UniProtKB-SubCell"/>
</dbReference>
<dbReference type="SMR" id="G1T8L7"/>
<feature type="compositionally biased region" description="Polar residues" evidence="14">
    <location>
        <begin position="21"/>
        <end position="38"/>
    </location>
</feature>
<comment type="similarity">
    <text evidence="3">Belongs to the NXF family.</text>
</comment>
<feature type="region of interest" description="Disordered" evidence="14">
    <location>
        <begin position="21"/>
        <end position="59"/>
    </location>
</feature>
<dbReference type="FunFam" id="1.10.8.10:FF:000018">
    <property type="entry name" value="Nuclear RNA export factor 1"/>
    <property type="match status" value="1"/>
</dbReference>
<dbReference type="GO" id="GO:0005737">
    <property type="term" value="C:cytoplasm"/>
    <property type="evidence" value="ECO:0007669"/>
    <property type="project" value="InterPro"/>
</dbReference>
<organism evidence="17 18">
    <name type="scientific">Oryctolagus cuniculus</name>
    <name type="common">Rabbit</name>
    <dbReference type="NCBI Taxonomy" id="9986"/>
    <lineage>
        <taxon>Eukaryota</taxon>
        <taxon>Metazoa</taxon>
        <taxon>Chordata</taxon>
        <taxon>Craniata</taxon>
        <taxon>Vertebrata</taxon>
        <taxon>Euteleostomi</taxon>
        <taxon>Mammalia</taxon>
        <taxon>Eutheria</taxon>
        <taxon>Euarchontoglires</taxon>
        <taxon>Glires</taxon>
        <taxon>Lagomorpha</taxon>
        <taxon>Leporidae</taxon>
        <taxon>Oryctolagus</taxon>
    </lineage>
</organism>